<evidence type="ECO:0000313" key="2">
    <source>
        <dbReference type="EMBL" id="ELR18564.1"/>
    </source>
</evidence>
<dbReference type="PROSITE" id="PS50222">
    <property type="entry name" value="EF_HAND_2"/>
    <property type="match status" value="1"/>
</dbReference>
<feature type="domain" description="EF-hand" evidence="1">
    <location>
        <begin position="61"/>
        <end position="96"/>
    </location>
</feature>
<dbReference type="SUPFAM" id="SSF47473">
    <property type="entry name" value="EF-hand"/>
    <property type="match status" value="1"/>
</dbReference>
<name>L8GZ97_ACACF</name>
<evidence type="ECO:0000259" key="1">
    <source>
        <dbReference type="PROSITE" id="PS50222"/>
    </source>
</evidence>
<dbReference type="VEuPathDB" id="AmoebaDB:ACA1_155100"/>
<keyword evidence="3" id="KW-1185">Reference proteome</keyword>
<evidence type="ECO:0000313" key="3">
    <source>
        <dbReference type="Proteomes" id="UP000011083"/>
    </source>
</evidence>
<sequence length="132" mass="15228">MQRGRMSKDDEASISQMMERMQMEDIITHYNRLADTCFTQCVGDFKSNALLQNEEVCGDRNKTEQLQEAFFYFDEERTGSIHLDKLREIVQRSGEAMGYQDVEEFLAEASNFADGAGNVDYNSFAQLMYSED</sequence>
<proteinExistence type="predicted"/>
<dbReference type="InterPro" id="IPR011992">
    <property type="entry name" value="EF-hand-dom_pair"/>
</dbReference>
<dbReference type="Proteomes" id="UP000011083">
    <property type="component" value="Unassembled WGS sequence"/>
</dbReference>
<protein>
    <submittedName>
        <fullName evidence="2">Tim10/DDP family zinc finger superfamily protein</fullName>
    </submittedName>
</protein>
<gene>
    <name evidence="2" type="ORF">ACA1_155100</name>
</gene>
<reference evidence="2 3" key="1">
    <citation type="journal article" date="2013" name="Genome Biol.">
        <title>Genome of Acanthamoeba castellanii highlights extensive lateral gene transfer and early evolution of tyrosine kinase signaling.</title>
        <authorList>
            <person name="Clarke M."/>
            <person name="Lohan A.J."/>
            <person name="Liu B."/>
            <person name="Lagkouvardos I."/>
            <person name="Roy S."/>
            <person name="Zafar N."/>
            <person name="Bertelli C."/>
            <person name="Schilde C."/>
            <person name="Kianianmomeni A."/>
            <person name="Burglin T.R."/>
            <person name="Frech C."/>
            <person name="Turcotte B."/>
            <person name="Kopec K.O."/>
            <person name="Synnott J.M."/>
            <person name="Choo C."/>
            <person name="Paponov I."/>
            <person name="Finkler A."/>
            <person name="Soon Heng Tan C."/>
            <person name="Hutchins A.P."/>
            <person name="Weinmeier T."/>
            <person name="Rattei T."/>
            <person name="Chu J.S."/>
            <person name="Gimenez G."/>
            <person name="Irimia M."/>
            <person name="Rigden D.J."/>
            <person name="Fitzpatrick D.A."/>
            <person name="Lorenzo-Morales J."/>
            <person name="Bateman A."/>
            <person name="Chiu C.H."/>
            <person name="Tang P."/>
            <person name="Hegemann P."/>
            <person name="Fromm H."/>
            <person name="Raoult D."/>
            <person name="Greub G."/>
            <person name="Miranda-Saavedra D."/>
            <person name="Chen N."/>
            <person name="Nash P."/>
            <person name="Ginger M.L."/>
            <person name="Horn M."/>
            <person name="Schaap P."/>
            <person name="Caler L."/>
            <person name="Loftus B."/>
        </authorList>
    </citation>
    <scope>NUCLEOTIDE SEQUENCE [LARGE SCALE GENOMIC DNA]</scope>
    <source>
        <strain evidence="2 3">Neff</strain>
    </source>
</reference>
<dbReference type="GO" id="GO:0005509">
    <property type="term" value="F:calcium ion binding"/>
    <property type="evidence" value="ECO:0007669"/>
    <property type="project" value="InterPro"/>
</dbReference>
<dbReference type="InterPro" id="IPR004217">
    <property type="entry name" value="Tim10-like"/>
</dbReference>
<dbReference type="Gene3D" id="1.10.238.10">
    <property type="entry name" value="EF-hand"/>
    <property type="match status" value="1"/>
</dbReference>
<dbReference type="AlphaFoldDB" id="L8GZ97"/>
<dbReference type="OrthoDB" id="1551503at2759"/>
<dbReference type="Gene3D" id="1.10.287.810">
    <property type="entry name" value="Mitochondrial import inner membrane translocase subunit tim13 like domains"/>
    <property type="match status" value="1"/>
</dbReference>
<dbReference type="EMBL" id="KB007951">
    <property type="protein sequence ID" value="ELR18564.1"/>
    <property type="molecule type" value="Genomic_DNA"/>
</dbReference>
<dbReference type="InterPro" id="IPR035427">
    <property type="entry name" value="Tim10-like_dom_sf"/>
</dbReference>
<dbReference type="KEGG" id="acan:ACA1_155100"/>
<dbReference type="GeneID" id="14919392"/>
<dbReference type="RefSeq" id="XP_004340603.1">
    <property type="nucleotide sequence ID" value="XM_004340555.1"/>
</dbReference>
<organism evidence="2 3">
    <name type="scientific">Acanthamoeba castellanii (strain ATCC 30010 / Neff)</name>
    <dbReference type="NCBI Taxonomy" id="1257118"/>
    <lineage>
        <taxon>Eukaryota</taxon>
        <taxon>Amoebozoa</taxon>
        <taxon>Discosea</taxon>
        <taxon>Longamoebia</taxon>
        <taxon>Centramoebida</taxon>
        <taxon>Acanthamoebidae</taxon>
        <taxon>Acanthamoeba</taxon>
    </lineage>
</organism>
<dbReference type="Pfam" id="PF02953">
    <property type="entry name" value="zf-Tim10_DDP"/>
    <property type="match status" value="1"/>
</dbReference>
<accession>L8GZ97</accession>
<dbReference type="InterPro" id="IPR002048">
    <property type="entry name" value="EF_hand_dom"/>
</dbReference>